<dbReference type="Pfam" id="PF20121">
    <property type="entry name" value="DUF6511"/>
    <property type="match status" value="1"/>
</dbReference>
<sequence length="72" mass="8040">MAFDDLSRIKRPTAYELKAREGGMAAAAPLVKEFGPNLSQWSEEQVLLFVGAVWKGCADRLRELIKESEAPF</sequence>
<gene>
    <name evidence="1" type="ORF">ACFPOD_05005</name>
</gene>
<name>A0ABW0T791_9HYPH</name>
<accession>A0ABW0T791</accession>
<protein>
    <submittedName>
        <fullName evidence="1">DUF6511 domain-containing protein</fullName>
    </submittedName>
</protein>
<proteinExistence type="predicted"/>
<dbReference type="RefSeq" id="WP_223019749.1">
    <property type="nucleotide sequence ID" value="NZ_CP078143.1"/>
</dbReference>
<evidence type="ECO:0000313" key="1">
    <source>
        <dbReference type="EMBL" id="MFC5584459.1"/>
    </source>
</evidence>
<dbReference type="InterPro" id="IPR045422">
    <property type="entry name" value="DUF6511"/>
</dbReference>
<dbReference type="EMBL" id="JBHSNB010000001">
    <property type="protein sequence ID" value="MFC5584459.1"/>
    <property type="molecule type" value="Genomic_DNA"/>
</dbReference>
<reference evidence="2" key="1">
    <citation type="journal article" date="2019" name="Int. J. Syst. Evol. Microbiol.">
        <title>The Global Catalogue of Microorganisms (GCM) 10K type strain sequencing project: providing services to taxonomists for standard genome sequencing and annotation.</title>
        <authorList>
            <consortium name="The Broad Institute Genomics Platform"/>
            <consortium name="The Broad Institute Genome Sequencing Center for Infectious Disease"/>
            <person name="Wu L."/>
            <person name="Ma J."/>
        </authorList>
    </citation>
    <scope>NUCLEOTIDE SEQUENCE [LARGE SCALE GENOMIC DNA]</scope>
    <source>
        <strain evidence="2">JCM 3366</strain>
    </source>
</reference>
<organism evidence="1 2">
    <name type="scientific">Nitratireductor kimnyeongensis</name>
    <dbReference type="NCBI Taxonomy" id="430679"/>
    <lineage>
        <taxon>Bacteria</taxon>
        <taxon>Pseudomonadati</taxon>
        <taxon>Pseudomonadota</taxon>
        <taxon>Alphaproteobacteria</taxon>
        <taxon>Hyphomicrobiales</taxon>
        <taxon>Phyllobacteriaceae</taxon>
        <taxon>Nitratireductor</taxon>
    </lineage>
</organism>
<dbReference type="Proteomes" id="UP001596107">
    <property type="component" value="Unassembled WGS sequence"/>
</dbReference>
<evidence type="ECO:0000313" key="2">
    <source>
        <dbReference type="Proteomes" id="UP001596107"/>
    </source>
</evidence>
<comment type="caution">
    <text evidence="1">The sequence shown here is derived from an EMBL/GenBank/DDBJ whole genome shotgun (WGS) entry which is preliminary data.</text>
</comment>
<keyword evidence="2" id="KW-1185">Reference proteome</keyword>